<dbReference type="OMA" id="RFYWLMN"/>
<dbReference type="GO" id="GO:0016020">
    <property type="term" value="C:membrane"/>
    <property type="evidence" value="ECO:0007669"/>
    <property type="project" value="UniProtKB-SubCell"/>
</dbReference>
<feature type="transmembrane region" description="Helical" evidence="3">
    <location>
        <begin position="36"/>
        <end position="57"/>
    </location>
</feature>
<dbReference type="GeneTree" id="ENSGT00940000158916"/>
<evidence type="ECO:0000313" key="5">
    <source>
        <dbReference type="Proteomes" id="UP000291000"/>
    </source>
</evidence>
<keyword evidence="5" id="KW-1185">Reference proteome</keyword>
<gene>
    <name evidence="4" type="primary">SLC15A5</name>
</gene>
<feature type="transmembrane region" description="Helical" evidence="3">
    <location>
        <begin position="180"/>
        <end position="201"/>
    </location>
</feature>
<keyword evidence="3" id="KW-1133">Transmembrane helix</keyword>
<reference evidence="4" key="3">
    <citation type="submission" date="2025-09" db="UniProtKB">
        <authorList>
            <consortium name="Ensembl"/>
        </authorList>
    </citation>
    <scope>IDENTIFICATION</scope>
</reference>
<reference evidence="4 5" key="1">
    <citation type="submission" date="2016-04" db="EMBL/GenBank/DDBJ databases">
        <title>Polished mammalian reference genomes with single-molecule sequencing and chromosome conformation capture applied to the Capra hircus genome.</title>
        <authorList>
            <person name="Bickhart D.M."/>
            <person name="Koren S."/>
            <person name="Rosen B."/>
            <person name="Hastie A."/>
            <person name="Liachko I."/>
            <person name="Sullivan S.T."/>
            <person name="Burton J."/>
            <person name="Sayre B.L."/>
            <person name="Huson H.J."/>
            <person name="Lee J."/>
            <person name="Lam E."/>
            <person name="Kelley C.M."/>
            <person name="Hutchison J.L."/>
            <person name="Zhou Y."/>
            <person name="Sun J."/>
            <person name="Crisa A."/>
            <person name="Schwartz J.C."/>
            <person name="Hammond J.A."/>
            <person name="Schroeder S.G."/>
            <person name="Liu G.E."/>
            <person name="Dunham M."/>
            <person name="Shendure J."/>
            <person name="Sonstegard T.S."/>
            <person name="Phillippy A.M."/>
            <person name="Van Tassell C.P."/>
            <person name="Smith T.P."/>
        </authorList>
    </citation>
    <scope>NUCLEOTIDE SEQUENCE [LARGE SCALE GENOMIC DNA]</scope>
</reference>
<accession>A0A452FX57</accession>
<dbReference type="STRING" id="9925.ENSCHIP00000028678"/>
<dbReference type="Ensembl" id="ENSCHIT00000036548.1">
    <property type="protein sequence ID" value="ENSCHIP00000028678.1"/>
    <property type="gene ID" value="ENSCHIG00000024096.1"/>
</dbReference>
<evidence type="ECO:0000256" key="2">
    <source>
        <dbReference type="ARBA" id="ARBA00022856"/>
    </source>
</evidence>
<feature type="transmembrane region" description="Helical" evidence="3">
    <location>
        <begin position="263"/>
        <end position="286"/>
    </location>
</feature>
<organism evidence="4 5">
    <name type="scientific">Capra hircus</name>
    <name type="common">Goat</name>
    <dbReference type="NCBI Taxonomy" id="9925"/>
    <lineage>
        <taxon>Eukaryota</taxon>
        <taxon>Metazoa</taxon>
        <taxon>Chordata</taxon>
        <taxon>Craniata</taxon>
        <taxon>Vertebrata</taxon>
        <taxon>Euteleostomi</taxon>
        <taxon>Mammalia</taxon>
        <taxon>Eutheria</taxon>
        <taxon>Laurasiatheria</taxon>
        <taxon>Artiodactyla</taxon>
        <taxon>Ruminantia</taxon>
        <taxon>Pecora</taxon>
        <taxon>Bovidae</taxon>
        <taxon>Caprinae</taxon>
        <taxon>Capra</taxon>
    </lineage>
</organism>
<dbReference type="EMBL" id="LWLT01000005">
    <property type="status" value="NOT_ANNOTATED_CDS"/>
    <property type="molecule type" value="Genomic_DNA"/>
</dbReference>
<feature type="transmembrane region" description="Helical" evidence="3">
    <location>
        <begin position="12"/>
        <end position="30"/>
    </location>
</feature>
<dbReference type="Proteomes" id="UP000291000">
    <property type="component" value="Chromosome 5"/>
</dbReference>
<dbReference type="GO" id="GO:0015833">
    <property type="term" value="P:peptide transport"/>
    <property type="evidence" value="ECO:0007669"/>
    <property type="project" value="UniProtKB-KW"/>
</dbReference>
<protein>
    <submittedName>
        <fullName evidence="4">Solute carrier family 15 member 5</fullName>
    </submittedName>
</protein>
<evidence type="ECO:0000313" key="4">
    <source>
        <dbReference type="Ensembl" id="ENSCHIP00000028678.1"/>
    </source>
</evidence>
<comment type="subcellular location">
    <subcellularLocation>
        <location evidence="1">Membrane</location>
        <topology evidence="1">Multi-pass membrane protein</topology>
    </subcellularLocation>
</comment>
<evidence type="ECO:0000256" key="3">
    <source>
        <dbReference type="SAM" id="Phobius"/>
    </source>
</evidence>
<feature type="transmembrane region" description="Helical" evidence="3">
    <location>
        <begin position="306"/>
        <end position="324"/>
    </location>
</feature>
<dbReference type="PANTHER" id="PTHR11654">
    <property type="entry name" value="OLIGOPEPTIDE TRANSPORTER-RELATED"/>
    <property type="match status" value="1"/>
</dbReference>
<sequence>MEILFLFLIPRFYWIMNLNATVVFLGISYIQYSGAWGLVLLIPFMSTLMALITLCMMHYNLIYQPEKCCSLLTTFQVFVNALKTCCLQYCHLGGGVTSWLDHAKEKNSGRYSEFLHGSFPVEKQIPSGYYLQTVNSSLNLRGSLLPVSVMNVISILPLLILAPFMVYFSTCLLPSKRDGSFLSAFAGNLSAALSVLVAGFFEIHRKHFPPVEQPLSGKVVTVSSVPWSHLVLQYVLLGVAETLVNPAFSVIYKFVPSTIRRTFMNCLTLINGFACFMGALLLELVYLISEGNWFPNTLNKGNLENFFFFLASLTLLNVLGFWSVSQRYCNLNHFNAQNTSGSNLEETLPLQEKSLKFYGSTQEFSSTIDLWETAL</sequence>
<proteinExistence type="predicted"/>
<evidence type="ECO:0000256" key="1">
    <source>
        <dbReference type="ARBA" id="ARBA00004141"/>
    </source>
</evidence>
<keyword evidence="2" id="KW-0571">Peptide transport</keyword>
<dbReference type="Gene3D" id="1.20.1250.20">
    <property type="entry name" value="MFS general substrate transporter like domains"/>
    <property type="match status" value="1"/>
</dbReference>
<name>A0A452FX57_CAPHI</name>
<keyword evidence="2" id="KW-0653">Protein transport</keyword>
<keyword evidence="3" id="KW-0812">Transmembrane</keyword>
<dbReference type="InterPro" id="IPR036259">
    <property type="entry name" value="MFS_trans_sf"/>
</dbReference>
<keyword evidence="3" id="KW-0472">Membrane</keyword>
<reference evidence="4" key="2">
    <citation type="submission" date="2025-08" db="UniProtKB">
        <authorList>
            <consortium name="Ensembl"/>
        </authorList>
    </citation>
    <scope>IDENTIFICATION</scope>
</reference>
<keyword evidence="2" id="KW-0813">Transport</keyword>
<dbReference type="AlphaFoldDB" id="A0A452FX57"/>
<feature type="transmembrane region" description="Helical" evidence="3">
    <location>
        <begin position="144"/>
        <end position="168"/>
    </location>
</feature>